<feature type="region of interest" description="Disordered" evidence="3">
    <location>
        <begin position="248"/>
        <end position="302"/>
    </location>
</feature>
<protein>
    <submittedName>
        <fullName evidence="5">TrbG/VirB9 family P-type conjugative transfer protein</fullName>
    </submittedName>
</protein>
<evidence type="ECO:0000256" key="2">
    <source>
        <dbReference type="ARBA" id="ARBA00022729"/>
    </source>
</evidence>
<keyword evidence="6" id="KW-1185">Reference proteome</keyword>
<feature type="signal peptide" evidence="4">
    <location>
        <begin position="1"/>
        <end position="36"/>
    </location>
</feature>
<feature type="compositionally biased region" description="Pro residues" evidence="3">
    <location>
        <begin position="266"/>
        <end position="279"/>
    </location>
</feature>
<dbReference type="EMBL" id="JARESE010000001">
    <property type="protein sequence ID" value="MDE8650143.1"/>
    <property type="molecule type" value="Genomic_DNA"/>
</dbReference>
<comment type="similarity">
    <text evidence="1">Belongs to the TrbG/VirB9 family.</text>
</comment>
<organism evidence="5 6">
    <name type="scientific">Novosphingobium album</name>
    <name type="common">ex Liu et al. 2023</name>
    <dbReference type="NCBI Taxonomy" id="3031130"/>
    <lineage>
        <taxon>Bacteria</taxon>
        <taxon>Pseudomonadati</taxon>
        <taxon>Pseudomonadota</taxon>
        <taxon>Alphaproteobacteria</taxon>
        <taxon>Sphingomonadales</taxon>
        <taxon>Sphingomonadaceae</taxon>
        <taxon>Novosphingobium</taxon>
    </lineage>
</organism>
<comment type="caution">
    <text evidence="5">The sequence shown here is derived from an EMBL/GenBank/DDBJ whole genome shotgun (WGS) entry which is preliminary data.</text>
</comment>
<evidence type="ECO:0000256" key="4">
    <source>
        <dbReference type="SAM" id="SignalP"/>
    </source>
</evidence>
<name>A0ABT5WMI7_9SPHN</name>
<gene>
    <name evidence="5" type="ORF">PYV00_00245</name>
</gene>
<reference evidence="5 6" key="1">
    <citation type="submission" date="2023-03" db="EMBL/GenBank/DDBJ databases">
        <title>NovoSphingobium album sp. nov. isolated from polycyclic aromatic hydrocarbons- and heavy-metal polluted soil.</title>
        <authorList>
            <person name="Liu Z."/>
            <person name="Wang K."/>
        </authorList>
    </citation>
    <scope>NUCLEOTIDE SEQUENCE [LARGE SCALE GENOMIC DNA]</scope>
    <source>
        <strain evidence="5 6">H3SJ31-1</strain>
    </source>
</reference>
<keyword evidence="2 4" id="KW-0732">Signal</keyword>
<dbReference type="Pfam" id="PF03524">
    <property type="entry name" value="CagX"/>
    <property type="match status" value="1"/>
</dbReference>
<dbReference type="InterPro" id="IPR010258">
    <property type="entry name" value="Conjugal_tfr_TrbG/VirB9/CagX"/>
</dbReference>
<dbReference type="CDD" id="cd06911">
    <property type="entry name" value="VirB9_CagX_TrbG"/>
    <property type="match status" value="1"/>
</dbReference>
<accession>A0ABT5WMI7</accession>
<dbReference type="InterPro" id="IPR038161">
    <property type="entry name" value="VirB9/CagX/TrbG_C_sf"/>
</dbReference>
<dbReference type="Proteomes" id="UP001216253">
    <property type="component" value="Unassembled WGS sequence"/>
</dbReference>
<sequence length="302" mass="32091">MNRGKFPAARIPAVTISAATVLAGAALLALAGPVHADERLTERLYSENEVVRIDGKLGVQATIAFDENESIENVAVGDSQTWQITPNKRANLLFVKPLEAGARTNMTVVTDKHTYFFDLIASAKARPLYMLRFTYPKEKTPPAELAGLTAAEQAALTADAGQAPVDPAMLNFAWKRDGDSRIQPSRIYDDGNATYLLWADKQAVPAILVRNEKGDEGPINYAVRGNTIVIDDVPRTILLRAGKARAMLENTRPEPAAAPITTPDAAPAPEPPGPAPTTPADPAATTGVAAASQPVAPALKED</sequence>
<dbReference type="RefSeq" id="WP_275226229.1">
    <property type="nucleotide sequence ID" value="NZ_JARESE010000001.1"/>
</dbReference>
<feature type="compositionally biased region" description="Low complexity" evidence="3">
    <location>
        <begin position="280"/>
        <end position="291"/>
    </location>
</feature>
<evidence type="ECO:0000313" key="5">
    <source>
        <dbReference type="EMBL" id="MDE8650143.1"/>
    </source>
</evidence>
<dbReference type="InterPro" id="IPR033645">
    <property type="entry name" value="VirB9/CagX/TrbG_C"/>
</dbReference>
<evidence type="ECO:0000256" key="1">
    <source>
        <dbReference type="ARBA" id="ARBA00006135"/>
    </source>
</evidence>
<feature type="chain" id="PRO_5047177081" evidence="4">
    <location>
        <begin position="37"/>
        <end position="302"/>
    </location>
</feature>
<evidence type="ECO:0000313" key="6">
    <source>
        <dbReference type="Proteomes" id="UP001216253"/>
    </source>
</evidence>
<feature type="compositionally biased region" description="Low complexity" evidence="3">
    <location>
        <begin position="253"/>
        <end position="265"/>
    </location>
</feature>
<proteinExistence type="inferred from homology"/>
<dbReference type="Gene3D" id="2.60.40.2500">
    <property type="match status" value="1"/>
</dbReference>
<evidence type="ECO:0000256" key="3">
    <source>
        <dbReference type="SAM" id="MobiDB-lite"/>
    </source>
</evidence>